<dbReference type="FunFam" id="3.40.50.2000:FF:000072">
    <property type="entry name" value="Glycosyl transferase"/>
    <property type="match status" value="1"/>
</dbReference>
<name>A0AAC9PS57_9PSEU</name>
<sequence length="427" mass="45294">MTRVLIAAVPFFGHVRPLRVIAADLVERGHEVTFLTGSAFRAAVERTGARFAALPAEADLRPDQFPDRNSIPAGPARLEYDNQQLFIAPMAAQHTALQELLAEDDAAPTVLLHDTMFLGAWPVLHGAAGVRPAAVIGVGVMPLPLNSADHPPFGTGLAPDGSEEGRTRGRRLTEHAEAAERAGSHRLLAAALTRLGSTEPPPLLSRGLVGVPDRFLQLSIESMDYPRSDAPPRLRYVGALPPDTGDAVELPDWWDEVTSAGRLIVVSQGTIANDDLSRLIEPTLRALADLDALVVVTTGRDVVPAGLPANARVAEFIPFDAMLPHVDVLVSNGGYGGVQQALRHGVPMVLAGDTEDKIEVGAKAAWAGAAVNLGTGDPDEADIRKAVESILDDPLLRDRARRLQAEYEAHDPCSAIAAAVEQAGRSC</sequence>
<protein>
    <submittedName>
        <fullName evidence="2">Glycosyltransferase, MGT family</fullName>
        <ecNumber evidence="2">2.4.1.17</ecNumber>
    </submittedName>
</protein>
<keyword evidence="2" id="KW-0328">Glycosyltransferase</keyword>
<dbReference type="KEGG" id="acad:UA74_13085"/>
<dbReference type="InterPro" id="IPR010610">
    <property type="entry name" value="EryCIII-like_C"/>
</dbReference>
<dbReference type="CDD" id="cd03784">
    <property type="entry name" value="GT1_Gtf-like"/>
    <property type="match status" value="1"/>
</dbReference>
<organism evidence="2 3">
    <name type="scientific">Actinoalloteichus fjordicus</name>
    <dbReference type="NCBI Taxonomy" id="1612552"/>
    <lineage>
        <taxon>Bacteria</taxon>
        <taxon>Bacillati</taxon>
        <taxon>Actinomycetota</taxon>
        <taxon>Actinomycetes</taxon>
        <taxon>Pseudonocardiales</taxon>
        <taxon>Pseudonocardiaceae</taxon>
        <taxon>Actinoalloteichus</taxon>
    </lineage>
</organism>
<dbReference type="SUPFAM" id="SSF53756">
    <property type="entry name" value="UDP-Glycosyltransferase/glycogen phosphorylase"/>
    <property type="match status" value="1"/>
</dbReference>
<evidence type="ECO:0000259" key="1">
    <source>
        <dbReference type="Pfam" id="PF06722"/>
    </source>
</evidence>
<gene>
    <name evidence="2" type="ORF">UA74_13085</name>
</gene>
<reference evidence="3" key="1">
    <citation type="submission" date="2016-06" db="EMBL/GenBank/DDBJ databases">
        <title>Complete genome sequence of Actinoalloteichus fjordicus DSM 46855 (=ADI127-17), type strain of the new species Actinoalloteichus fjordicus.</title>
        <authorList>
            <person name="Ruckert C."/>
            <person name="Nouioui I."/>
            <person name="Willmese J."/>
            <person name="van Wezel G."/>
            <person name="Klenk H.-P."/>
            <person name="Kalinowski J."/>
            <person name="Zotchev S.B."/>
        </authorList>
    </citation>
    <scope>NUCLEOTIDE SEQUENCE [LARGE SCALE GENOMIC DNA]</scope>
    <source>
        <strain evidence="3">ADI127-7</strain>
    </source>
</reference>
<dbReference type="PANTHER" id="PTHR48050:SF13">
    <property type="entry name" value="STEROL 3-BETA-GLUCOSYLTRANSFERASE UGT80A2"/>
    <property type="match status" value="1"/>
</dbReference>
<dbReference type="InterPro" id="IPR002213">
    <property type="entry name" value="UDP_glucos_trans"/>
</dbReference>
<dbReference type="AlphaFoldDB" id="A0AAC9PS57"/>
<dbReference type="EMBL" id="CP016076">
    <property type="protein sequence ID" value="APU14675.1"/>
    <property type="molecule type" value="Genomic_DNA"/>
</dbReference>
<dbReference type="GO" id="GO:0017000">
    <property type="term" value="P:antibiotic biosynthetic process"/>
    <property type="evidence" value="ECO:0007669"/>
    <property type="project" value="UniProtKB-ARBA"/>
</dbReference>
<keyword evidence="3" id="KW-1185">Reference proteome</keyword>
<feature type="domain" description="Erythromycin biosynthesis protein CIII-like C-terminal" evidence="1">
    <location>
        <begin position="283"/>
        <end position="414"/>
    </location>
</feature>
<dbReference type="GO" id="GO:0015020">
    <property type="term" value="F:glucuronosyltransferase activity"/>
    <property type="evidence" value="ECO:0007669"/>
    <property type="project" value="UniProtKB-EC"/>
</dbReference>
<accession>A0AAC9PS57</accession>
<dbReference type="Proteomes" id="UP000185511">
    <property type="component" value="Chromosome"/>
</dbReference>
<dbReference type="PANTHER" id="PTHR48050">
    <property type="entry name" value="STEROL 3-BETA-GLUCOSYLTRANSFERASE"/>
    <property type="match status" value="1"/>
</dbReference>
<dbReference type="RefSeq" id="WP_075764440.1">
    <property type="nucleotide sequence ID" value="NZ_CP016076.1"/>
</dbReference>
<evidence type="ECO:0000313" key="2">
    <source>
        <dbReference type="EMBL" id="APU14675.1"/>
    </source>
</evidence>
<keyword evidence="2" id="KW-0808">Transferase</keyword>
<proteinExistence type="predicted"/>
<dbReference type="Pfam" id="PF06722">
    <property type="entry name" value="EryCIII-like_C"/>
    <property type="match status" value="1"/>
</dbReference>
<dbReference type="EC" id="2.4.1.17" evidence="2"/>
<dbReference type="InterPro" id="IPR050426">
    <property type="entry name" value="Glycosyltransferase_28"/>
</dbReference>
<evidence type="ECO:0000313" key="3">
    <source>
        <dbReference type="Proteomes" id="UP000185511"/>
    </source>
</evidence>
<dbReference type="Gene3D" id="3.40.50.2000">
    <property type="entry name" value="Glycogen Phosphorylase B"/>
    <property type="match status" value="2"/>
</dbReference>